<evidence type="ECO:0000313" key="2">
    <source>
        <dbReference type="Proteomes" id="UP001180737"/>
    </source>
</evidence>
<keyword evidence="2" id="KW-1185">Reference proteome</keyword>
<dbReference type="Proteomes" id="UP001180737">
    <property type="component" value="Unassembled WGS sequence"/>
</dbReference>
<dbReference type="EMBL" id="JAVRFJ010000017">
    <property type="protein sequence ID" value="MDT0569856.1"/>
    <property type="molecule type" value="Genomic_DNA"/>
</dbReference>
<protein>
    <submittedName>
        <fullName evidence="1">Uncharacterized protein</fullName>
    </submittedName>
</protein>
<proteinExistence type="predicted"/>
<organism evidence="1 2">
    <name type="scientific">Streptomyces gottesmaniae</name>
    <dbReference type="NCBI Taxonomy" id="3075518"/>
    <lineage>
        <taxon>Bacteria</taxon>
        <taxon>Bacillati</taxon>
        <taxon>Actinomycetota</taxon>
        <taxon>Actinomycetes</taxon>
        <taxon>Kitasatosporales</taxon>
        <taxon>Streptomycetaceae</taxon>
        <taxon>Streptomyces</taxon>
    </lineage>
</organism>
<name>A0ABU2Z0Y2_9ACTN</name>
<comment type="caution">
    <text evidence="1">The sequence shown here is derived from an EMBL/GenBank/DDBJ whole genome shotgun (WGS) entry which is preliminary data.</text>
</comment>
<gene>
    <name evidence="1" type="ORF">RM704_20685</name>
</gene>
<accession>A0ABU2Z0Y2</accession>
<evidence type="ECO:0000313" key="1">
    <source>
        <dbReference type="EMBL" id="MDT0569856.1"/>
    </source>
</evidence>
<reference evidence="1" key="1">
    <citation type="submission" date="2024-05" db="EMBL/GenBank/DDBJ databases">
        <title>30 novel species of actinomycetes from the DSMZ collection.</title>
        <authorList>
            <person name="Nouioui I."/>
        </authorList>
    </citation>
    <scope>NUCLEOTIDE SEQUENCE</scope>
    <source>
        <strain evidence="1">DSM 3412</strain>
    </source>
</reference>
<sequence>MSAPTHDVRLDGGPDLRRGAVEASYYEVESQQSLLDQDSQHFELIVKLPEGVEIFGTHTGRIKVLRRSEFTTDEATSKMARCLRVILLLEGDEELDMP</sequence>